<evidence type="ECO:0000256" key="2">
    <source>
        <dbReference type="ARBA" id="ARBA00023287"/>
    </source>
</evidence>
<dbReference type="InterPro" id="IPR012902">
    <property type="entry name" value="N_methyl_site"/>
</dbReference>
<protein>
    <submittedName>
        <fullName evidence="4">Prepilin-type N-terminal cleavage/methylation domain-containing protein</fullName>
    </submittedName>
</protein>
<dbReference type="InterPro" id="IPR045584">
    <property type="entry name" value="Pilin-like"/>
</dbReference>
<accession>A0ABX7LCI2</accession>
<evidence type="ECO:0000313" key="4">
    <source>
        <dbReference type="EMBL" id="QSF44719.1"/>
    </source>
</evidence>
<dbReference type="Pfam" id="PF07963">
    <property type="entry name" value="N_methyl"/>
    <property type="match status" value="1"/>
</dbReference>
<comment type="subcellular location">
    <subcellularLocation>
        <location evidence="1">Cell surface</location>
    </subcellularLocation>
</comment>
<feature type="transmembrane region" description="Helical" evidence="3">
    <location>
        <begin position="12"/>
        <end position="34"/>
    </location>
</feature>
<evidence type="ECO:0000256" key="1">
    <source>
        <dbReference type="ARBA" id="ARBA00004241"/>
    </source>
</evidence>
<evidence type="ECO:0000313" key="5">
    <source>
        <dbReference type="Proteomes" id="UP000663452"/>
    </source>
</evidence>
<dbReference type="EMBL" id="CP070969">
    <property type="protein sequence ID" value="QSF44719.1"/>
    <property type="molecule type" value="Genomic_DNA"/>
</dbReference>
<sequence>MNTTGGTEKGFTLIEVLAAIVILSIVSLVLTSYFTRALSYSKSNQNKTIMVNLARNALFYMEKQDFETMSVYFQGKPANGTQPAVAGHSSIKASGCVPLTETSVSCAVYDGIITDVNTLANVLNPVINNVSYQVDITYQADLHQEMKNGRIGGNTEGAVDIRKQEMAPYLIPVEVTVTGPGGPNGHTASTVVEGYITDEKIR</sequence>
<gene>
    <name evidence="4" type="ORF">JRJ22_26800</name>
</gene>
<name>A0ABX7LCI2_9BACL</name>
<keyword evidence="3" id="KW-0812">Transmembrane</keyword>
<dbReference type="SUPFAM" id="SSF54523">
    <property type="entry name" value="Pili subunits"/>
    <property type="match status" value="1"/>
</dbReference>
<dbReference type="NCBIfam" id="TIGR02532">
    <property type="entry name" value="IV_pilin_GFxxxE"/>
    <property type="match status" value="1"/>
</dbReference>
<keyword evidence="3" id="KW-0472">Membrane</keyword>
<keyword evidence="5" id="KW-1185">Reference proteome</keyword>
<dbReference type="RefSeq" id="WP_206102247.1">
    <property type="nucleotide sequence ID" value="NZ_CP070969.1"/>
</dbReference>
<reference evidence="4 5" key="1">
    <citation type="submission" date="2021-02" db="EMBL/GenBank/DDBJ databases">
        <title>Paenibacillus tianjinensis sp. nov.</title>
        <authorList>
            <person name="Liu H."/>
        </authorList>
    </citation>
    <scope>NUCLEOTIDE SEQUENCE [LARGE SCALE GENOMIC DNA]</scope>
    <source>
        <strain evidence="4 5">TB2019</strain>
    </source>
</reference>
<dbReference type="Proteomes" id="UP000663452">
    <property type="component" value="Chromosome"/>
</dbReference>
<keyword evidence="3" id="KW-1133">Transmembrane helix</keyword>
<proteinExistence type="predicted"/>
<organism evidence="4 5">
    <name type="scientific">Paenibacillus tianjinensis</name>
    <dbReference type="NCBI Taxonomy" id="2810347"/>
    <lineage>
        <taxon>Bacteria</taxon>
        <taxon>Bacillati</taxon>
        <taxon>Bacillota</taxon>
        <taxon>Bacilli</taxon>
        <taxon>Bacillales</taxon>
        <taxon>Paenibacillaceae</taxon>
        <taxon>Paenibacillus</taxon>
    </lineage>
</organism>
<keyword evidence="2" id="KW-0178">Competence</keyword>
<dbReference type="PROSITE" id="PS00409">
    <property type="entry name" value="PROKAR_NTER_METHYL"/>
    <property type="match status" value="1"/>
</dbReference>
<evidence type="ECO:0000256" key="3">
    <source>
        <dbReference type="SAM" id="Phobius"/>
    </source>
</evidence>